<dbReference type="GO" id="GO:0016787">
    <property type="term" value="F:hydrolase activity"/>
    <property type="evidence" value="ECO:0007669"/>
    <property type="project" value="InterPro"/>
</dbReference>
<evidence type="ECO:0000313" key="3">
    <source>
        <dbReference type="Proteomes" id="UP000199437"/>
    </source>
</evidence>
<dbReference type="SUPFAM" id="SSF56300">
    <property type="entry name" value="Metallo-dependent phosphatases"/>
    <property type="match status" value="1"/>
</dbReference>
<name>A0A1I0QT62_9BACT</name>
<proteinExistence type="predicted"/>
<dbReference type="RefSeq" id="WP_090259074.1">
    <property type="nucleotide sequence ID" value="NZ_FOIR01000002.1"/>
</dbReference>
<dbReference type="InterPro" id="IPR051918">
    <property type="entry name" value="STPP_CPPED1"/>
</dbReference>
<feature type="domain" description="Calcineurin-like phosphoesterase" evidence="1">
    <location>
        <begin position="34"/>
        <end position="233"/>
    </location>
</feature>
<evidence type="ECO:0000313" key="2">
    <source>
        <dbReference type="EMBL" id="SEW30759.1"/>
    </source>
</evidence>
<dbReference type="GeneID" id="99987374"/>
<dbReference type="InterPro" id="IPR029052">
    <property type="entry name" value="Metallo-depent_PP-like"/>
</dbReference>
<dbReference type="Proteomes" id="UP000199437">
    <property type="component" value="Unassembled WGS sequence"/>
</dbReference>
<dbReference type="STRING" id="1267423.SAMN05216290_2682"/>
<dbReference type="PANTHER" id="PTHR43143">
    <property type="entry name" value="METALLOPHOSPHOESTERASE, CALCINEURIN SUPERFAMILY"/>
    <property type="match status" value="1"/>
</dbReference>
<dbReference type="Gene3D" id="3.60.21.10">
    <property type="match status" value="1"/>
</dbReference>
<reference evidence="3" key="1">
    <citation type="submission" date="2016-10" db="EMBL/GenBank/DDBJ databases">
        <authorList>
            <person name="Varghese N."/>
            <person name="Submissions S."/>
        </authorList>
    </citation>
    <scope>NUCLEOTIDE SEQUENCE [LARGE SCALE GENOMIC DNA]</scope>
    <source>
        <strain evidence="3">CGMCC 1.12402</strain>
    </source>
</reference>
<sequence length="296" mass="33001">MKRRNWLKQTGLAIGAGAVAPMAVATTAHKKVALKVAHITDVHITPEAVSRFQACLEEIVKKHKVDFFLNGGDSIMAADYSDITRDRVTELWAAWDEGIAGVKKKFEVHSCLGNHDMWWAAPNKSDKMYGKNYVVERLGISNRYYSFDKAGWHFVILDGNNDGTTLDAAQMEWLKTDLDALAPNTPVVMMSHYPATGVGPHLVGGAHGDFKELKDLFWKHNDKVKAFLSGHNHLDDYAVYNGVQYCCNGAMSGFWWGEGDKESAGKGYYLETPPGYAILTLYADGTFENEYIPHTY</sequence>
<dbReference type="EMBL" id="FOIR01000002">
    <property type="protein sequence ID" value="SEW30759.1"/>
    <property type="molecule type" value="Genomic_DNA"/>
</dbReference>
<dbReference type="InterPro" id="IPR004843">
    <property type="entry name" value="Calcineurin-like_PHP"/>
</dbReference>
<organism evidence="2 3">
    <name type="scientific">Roseivirga pacifica</name>
    <dbReference type="NCBI Taxonomy" id="1267423"/>
    <lineage>
        <taxon>Bacteria</taxon>
        <taxon>Pseudomonadati</taxon>
        <taxon>Bacteroidota</taxon>
        <taxon>Cytophagia</taxon>
        <taxon>Cytophagales</taxon>
        <taxon>Roseivirgaceae</taxon>
        <taxon>Roseivirga</taxon>
    </lineage>
</organism>
<dbReference type="PANTHER" id="PTHR43143:SF1">
    <property type="entry name" value="SERINE_THREONINE-PROTEIN PHOSPHATASE CPPED1"/>
    <property type="match status" value="1"/>
</dbReference>
<keyword evidence="3" id="KW-1185">Reference proteome</keyword>
<dbReference type="AlphaFoldDB" id="A0A1I0QT62"/>
<evidence type="ECO:0000259" key="1">
    <source>
        <dbReference type="Pfam" id="PF00149"/>
    </source>
</evidence>
<protein>
    <submittedName>
        <fullName evidence="2">3',5'-cyclic AMP phosphodiesterase CpdA</fullName>
    </submittedName>
</protein>
<dbReference type="Pfam" id="PF00149">
    <property type="entry name" value="Metallophos"/>
    <property type="match status" value="1"/>
</dbReference>
<dbReference type="OrthoDB" id="9791866at2"/>
<gene>
    <name evidence="2" type="ORF">SAMN05216290_2682</name>
</gene>
<accession>A0A1I0QT62</accession>